<organism evidence="2">
    <name type="scientific">uncultured Solirubrobacteraceae bacterium</name>
    <dbReference type="NCBI Taxonomy" id="1162706"/>
    <lineage>
        <taxon>Bacteria</taxon>
        <taxon>Bacillati</taxon>
        <taxon>Actinomycetota</taxon>
        <taxon>Thermoleophilia</taxon>
        <taxon>Solirubrobacterales</taxon>
        <taxon>Solirubrobacteraceae</taxon>
        <taxon>environmental samples</taxon>
    </lineage>
</organism>
<name>A0A6J4TD65_9ACTN</name>
<keyword evidence="1" id="KW-1133">Transmembrane helix</keyword>
<gene>
    <name evidence="2" type="ORF">AVDCRST_MAG67-3256</name>
</gene>
<protein>
    <submittedName>
        <fullName evidence="2">Uncharacterized protein</fullName>
    </submittedName>
</protein>
<dbReference type="AlphaFoldDB" id="A0A6J4TD65"/>
<proteinExistence type="predicted"/>
<dbReference type="EMBL" id="CADCVQ010000138">
    <property type="protein sequence ID" value="CAA9519190.1"/>
    <property type="molecule type" value="Genomic_DNA"/>
</dbReference>
<feature type="transmembrane region" description="Helical" evidence="1">
    <location>
        <begin position="12"/>
        <end position="38"/>
    </location>
</feature>
<keyword evidence="1" id="KW-0812">Transmembrane</keyword>
<reference evidence="2" key="1">
    <citation type="submission" date="2020-02" db="EMBL/GenBank/DDBJ databases">
        <authorList>
            <person name="Meier V. D."/>
        </authorList>
    </citation>
    <scope>NUCLEOTIDE SEQUENCE</scope>
    <source>
        <strain evidence="2">AVDCRST_MAG67</strain>
    </source>
</reference>
<accession>A0A6J4TD65</accession>
<evidence type="ECO:0000313" key="2">
    <source>
        <dbReference type="EMBL" id="CAA9519190.1"/>
    </source>
</evidence>
<sequence length="47" mass="5349">MRPRRPPHEVLAAWIVTGPIGHLFAGLADWGAVLVRYVRARGRLERM</sequence>
<evidence type="ECO:0000256" key="1">
    <source>
        <dbReference type="SAM" id="Phobius"/>
    </source>
</evidence>
<keyword evidence="1" id="KW-0472">Membrane</keyword>